<gene>
    <name evidence="2" type="ORF">BECKFW1821C_GA0114237_10678</name>
</gene>
<dbReference type="AlphaFoldDB" id="A0A450TYP4"/>
<evidence type="ECO:0000313" key="2">
    <source>
        <dbReference type="EMBL" id="VFJ74896.1"/>
    </source>
</evidence>
<dbReference type="EMBL" id="CAADFE010000067">
    <property type="protein sequence ID" value="VFJ74896.1"/>
    <property type="molecule type" value="Genomic_DNA"/>
</dbReference>
<name>A0A450TYP4_9GAMM</name>
<proteinExistence type="predicted"/>
<protein>
    <recommendedName>
        <fullName evidence="1">Bacterial HORMA domain-containing protein</fullName>
    </recommendedName>
</protein>
<accession>A0A450TYP4</accession>
<dbReference type="InterPro" id="IPR041162">
    <property type="entry name" value="Bact_HORMA_1"/>
</dbReference>
<feature type="domain" description="Bacterial HORMA" evidence="1">
    <location>
        <begin position="3"/>
        <end position="169"/>
    </location>
</feature>
<sequence>MSYSHTFSDTTTFTVTHARHLASKVATDLKRVQRFYGNPADSIIASYEEEAIELLKAGYLGAVAYGFKRNGYWIEPTLQYTAHEFAGIAANNDDPGKVRPGANTNGAGFSSFLTYSPAWYRLSRLEQEAFESHLPFRRTAGEEPGVLGYFSSDLTYSAGGRSLNRASVRSYG</sequence>
<organism evidence="2">
    <name type="scientific">Candidatus Kentrum sp. FW</name>
    <dbReference type="NCBI Taxonomy" id="2126338"/>
    <lineage>
        <taxon>Bacteria</taxon>
        <taxon>Pseudomonadati</taxon>
        <taxon>Pseudomonadota</taxon>
        <taxon>Gammaproteobacteria</taxon>
        <taxon>Candidatus Kentrum</taxon>
    </lineage>
</organism>
<evidence type="ECO:0000259" key="1">
    <source>
        <dbReference type="Pfam" id="PF18138"/>
    </source>
</evidence>
<reference evidence="2" key="1">
    <citation type="submission" date="2019-02" db="EMBL/GenBank/DDBJ databases">
        <authorList>
            <person name="Gruber-Vodicka R. H."/>
            <person name="Seah K. B. B."/>
        </authorList>
    </citation>
    <scope>NUCLEOTIDE SEQUENCE</scope>
    <source>
        <strain evidence="2">BECK_BZ131</strain>
    </source>
</reference>
<dbReference type="Pfam" id="PF18138">
    <property type="entry name" value="bacHORMA_1"/>
    <property type="match status" value="1"/>
</dbReference>